<name>A0ABZ1FH10_9ACTN</name>
<organism evidence="1 2">
    <name type="scientific">Streptomyces decoyicus</name>
    <dbReference type="NCBI Taxonomy" id="249567"/>
    <lineage>
        <taxon>Bacteria</taxon>
        <taxon>Bacillati</taxon>
        <taxon>Actinomycetota</taxon>
        <taxon>Actinomycetes</taxon>
        <taxon>Kitasatosporales</taxon>
        <taxon>Streptomycetaceae</taxon>
        <taxon>Streptomyces</taxon>
    </lineage>
</organism>
<proteinExistence type="predicted"/>
<dbReference type="EMBL" id="CP109106">
    <property type="protein sequence ID" value="WSB69333.1"/>
    <property type="molecule type" value="Genomic_DNA"/>
</dbReference>
<evidence type="ECO:0000313" key="2">
    <source>
        <dbReference type="Proteomes" id="UP001344251"/>
    </source>
</evidence>
<dbReference type="RefSeq" id="WP_326618842.1">
    <property type="nucleotide sequence ID" value="NZ_CP109106.1"/>
</dbReference>
<reference evidence="1 2" key="1">
    <citation type="submission" date="2022-10" db="EMBL/GenBank/DDBJ databases">
        <title>The complete genomes of actinobacterial strains from the NBC collection.</title>
        <authorList>
            <person name="Joergensen T.S."/>
            <person name="Alvarez Arevalo M."/>
            <person name="Sterndorff E.B."/>
            <person name="Faurdal D."/>
            <person name="Vuksanovic O."/>
            <person name="Mourched A.-S."/>
            <person name="Charusanti P."/>
            <person name="Shaw S."/>
            <person name="Blin K."/>
            <person name="Weber T."/>
        </authorList>
    </citation>
    <scope>NUCLEOTIDE SEQUENCE [LARGE SCALE GENOMIC DNA]</scope>
    <source>
        <strain evidence="1 2">NBC 01774</strain>
    </source>
</reference>
<protein>
    <submittedName>
        <fullName evidence="1">Uncharacterized protein</fullName>
    </submittedName>
</protein>
<sequence>MHYLGANDAGSGFHELAKQLDLLPKKASKADKEEFWISEVNALYDHYDPPRAQDE</sequence>
<keyword evidence="2" id="KW-1185">Reference proteome</keyword>
<accession>A0ABZ1FH10</accession>
<gene>
    <name evidence="1" type="ORF">OG863_15990</name>
</gene>
<evidence type="ECO:0000313" key="1">
    <source>
        <dbReference type="EMBL" id="WSB69333.1"/>
    </source>
</evidence>
<dbReference type="Proteomes" id="UP001344251">
    <property type="component" value="Chromosome"/>
</dbReference>